<comment type="caution">
    <text evidence="2">The sequence shown here is derived from an EMBL/GenBank/DDBJ whole genome shotgun (WGS) entry which is preliminary data.</text>
</comment>
<sequence>MATTETAQPRGTRRWVRVLLFVSLALNLMVVGLAAGMIWRGLPDHREAPQSRDQTMPYTRALERDDQRALRRQLREAFAGAPRDRGDLARAYRRSVELLRAEPFDPDALRANLDAQSRNAQARLTTGQKVLADYLATMSPSQRAAYADRLEQEITRFEARAHPLRD</sequence>
<keyword evidence="1" id="KW-0472">Membrane</keyword>
<dbReference type="RefSeq" id="WP_326297608.1">
    <property type="nucleotide sequence ID" value="NZ_JAYLLH010000014.1"/>
</dbReference>
<keyword evidence="3" id="KW-1185">Reference proteome</keyword>
<dbReference type="Pfam" id="PF13801">
    <property type="entry name" value="Metal_resist"/>
    <property type="match status" value="1"/>
</dbReference>
<dbReference type="Proteomes" id="UP001348149">
    <property type="component" value="Unassembled WGS sequence"/>
</dbReference>
<feature type="transmembrane region" description="Helical" evidence="1">
    <location>
        <begin position="18"/>
        <end position="39"/>
    </location>
</feature>
<dbReference type="EMBL" id="JAYLLH010000014">
    <property type="protein sequence ID" value="MEC3861882.1"/>
    <property type="molecule type" value="Genomic_DNA"/>
</dbReference>
<reference evidence="2 3" key="1">
    <citation type="submission" date="2024-01" db="EMBL/GenBank/DDBJ databases">
        <title>Mesobacterium rodlantinim sp. nov., isolated from shallow sea hydrothermal systems off Kueishantao Island.</title>
        <authorList>
            <person name="Su Z."/>
            <person name="Tang K."/>
        </authorList>
    </citation>
    <scope>NUCLEOTIDE SEQUENCE [LARGE SCALE GENOMIC DNA]</scope>
    <source>
        <strain evidence="2 3">TK19101</strain>
    </source>
</reference>
<protein>
    <submittedName>
        <fullName evidence="2">Periplasmic heavy metal sensor</fullName>
    </submittedName>
</protein>
<evidence type="ECO:0000313" key="3">
    <source>
        <dbReference type="Proteomes" id="UP001348149"/>
    </source>
</evidence>
<dbReference type="InterPro" id="IPR025961">
    <property type="entry name" value="Metal_resist"/>
</dbReference>
<organism evidence="2 3">
    <name type="scientific">Mesobacterium hydrothermale</name>
    <dbReference type="NCBI Taxonomy" id="3111907"/>
    <lineage>
        <taxon>Bacteria</taxon>
        <taxon>Pseudomonadati</taxon>
        <taxon>Pseudomonadota</taxon>
        <taxon>Alphaproteobacteria</taxon>
        <taxon>Rhodobacterales</taxon>
        <taxon>Roseobacteraceae</taxon>
        <taxon>Mesobacterium</taxon>
    </lineage>
</organism>
<evidence type="ECO:0000313" key="2">
    <source>
        <dbReference type="EMBL" id="MEC3861882.1"/>
    </source>
</evidence>
<evidence type="ECO:0000256" key="1">
    <source>
        <dbReference type="SAM" id="Phobius"/>
    </source>
</evidence>
<keyword evidence="1" id="KW-0812">Transmembrane</keyword>
<keyword evidence="1" id="KW-1133">Transmembrane helix</keyword>
<accession>A0ABU6HIE2</accession>
<name>A0ABU6HIE2_9RHOB</name>
<gene>
    <name evidence="2" type="ORF">VK792_11355</name>
</gene>
<proteinExistence type="predicted"/>